<dbReference type="Proteomes" id="UP000095767">
    <property type="component" value="Unassembled WGS sequence"/>
</dbReference>
<feature type="region of interest" description="Disordered" evidence="2">
    <location>
        <begin position="691"/>
        <end position="718"/>
    </location>
</feature>
<protein>
    <submittedName>
        <fullName evidence="4">CCR4-NOT transcription complex subunit 4</fullName>
    </submittedName>
</protein>
<evidence type="ECO:0000256" key="2">
    <source>
        <dbReference type="SAM" id="MobiDB-lite"/>
    </source>
</evidence>
<reference evidence="4 5" key="1">
    <citation type="submission" date="2016-09" db="EMBL/GenBank/DDBJ databases">
        <title>The draft genome of Dichanthelium oligosanthes: A C3 panicoid grass species.</title>
        <authorList>
            <person name="Studer A.J."/>
            <person name="Schnable J.C."/>
            <person name="Brutnell T.P."/>
        </authorList>
    </citation>
    <scope>NUCLEOTIDE SEQUENCE [LARGE SCALE GENOMIC DNA]</scope>
    <source>
        <strain evidence="5">cv. Kellogg 1175</strain>
        <tissue evidence="4">Leaf</tissue>
    </source>
</reference>
<organism evidence="4 5">
    <name type="scientific">Dichanthelium oligosanthes</name>
    <dbReference type="NCBI Taxonomy" id="888268"/>
    <lineage>
        <taxon>Eukaryota</taxon>
        <taxon>Viridiplantae</taxon>
        <taxon>Streptophyta</taxon>
        <taxon>Embryophyta</taxon>
        <taxon>Tracheophyta</taxon>
        <taxon>Spermatophyta</taxon>
        <taxon>Magnoliopsida</taxon>
        <taxon>Liliopsida</taxon>
        <taxon>Poales</taxon>
        <taxon>Poaceae</taxon>
        <taxon>PACMAD clade</taxon>
        <taxon>Panicoideae</taxon>
        <taxon>Panicodae</taxon>
        <taxon>Paniceae</taxon>
        <taxon>Dichantheliinae</taxon>
        <taxon>Dichanthelium</taxon>
    </lineage>
</organism>
<gene>
    <name evidence="4" type="ORF">BAE44_0000958</name>
</gene>
<dbReference type="EMBL" id="LWDX02003224">
    <property type="protein sequence ID" value="OEL38021.1"/>
    <property type="molecule type" value="Genomic_DNA"/>
</dbReference>
<dbReference type="InterPro" id="IPR034261">
    <property type="entry name" value="CNOT4_RRM"/>
</dbReference>
<feature type="compositionally biased region" description="Polar residues" evidence="2">
    <location>
        <begin position="377"/>
        <end position="403"/>
    </location>
</feature>
<dbReference type="GO" id="GO:0004842">
    <property type="term" value="F:ubiquitin-protein transferase activity"/>
    <property type="evidence" value="ECO:0007669"/>
    <property type="project" value="InterPro"/>
</dbReference>
<feature type="region of interest" description="Disordered" evidence="2">
    <location>
        <begin position="557"/>
        <end position="590"/>
    </location>
</feature>
<dbReference type="SUPFAM" id="SSF54928">
    <property type="entry name" value="RNA-binding domain, RBD"/>
    <property type="match status" value="1"/>
</dbReference>
<dbReference type="GO" id="GO:0016567">
    <property type="term" value="P:protein ubiquitination"/>
    <property type="evidence" value="ECO:0007669"/>
    <property type="project" value="TreeGrafter"/>
</dbReference>
<dbReference type="InterPro" id="IPR039515">
    <property type="entry name" value="NOT4_mRING-HC-C4C4"/>
</dbReference>
<dbReference type="PANTHER" id="PTHR12603">
    <property type="entry name" value="CCR4-NOT TRANSCRIPTION COMPLEX RELATED"/>
    <property type="match status" value="1"/>
</dbReference>
<keyword evidence="5" id="KW-1185">Reference proteome</keyword>
<feature type="compositionally biased region" description="Polar residues" evidence="2">
    <location>
        <begin position="431"/>
        <end position="471"/>
    </location>
</feature>
<feature type="region of interest" description="Disordered" evidence="2">
    <location>
        <begin position="313"/>
        <end position="403"/>
    </location>
</feature>
<dbReference type="Gene3D" id="3.30.70.330">
    <property type="match status" value="1"/>
</dbReference>
<name>A0A1E5WKS2_9POAL</name>
<dbReference type="Gene3D" id="3.30.40.10">
    <property type="entry name" value="Zinc/RING finger domain, C3HC4 (zinc finger)"/>
    <property type="match status" value="1"/>
</dbReference>
<dbReference type="InterPro" id="IPR039780">
    <property type="entry name" value="Mot2"/>
</dbReference>
<evidence type="ECO:0000259" key="3">
    <source>
        <dbReference type="PROSITE" id="PS50102"/>
    </source>
</evidence>
<dbReference type="InterPro" id="IPR013083">
    <property type="entry name" value="Znf_RING/FYVE/PHD"/>
</dbReference>
<dbReference type="Pfam" id="PF00076">
    <property type="entry name" value="RRM_1"/>
    <property type="match status" value="1"/>
</dbReference>
<proteinExistence type="predicted"/>
<feature type="domain" description="RRM" evidence="3">
    <location>
        <begin position="140"/>
        <end position="223"/>
    </location>
</feature>
<dbReference type="OrthoDB" id="1923159at2759"/>
<comment type="caution">
    <text evidence="4">The sequence shown here is derived from an EMBL/GenBank/DDBJ whole genome shotgun (WGS) entry which is preliminary data.</text>
</comment>
<feature type="region of interest" description="Disordered" evidence="2">
    <location>
        <begin position="422"/>
        <end position="477"/>
    </location>
</feature>
<dbReference type="GO" id="GO:0003723">
    <property type="term" value="F:RNA binding"/>
    <property type="evidence" value="ECO:0007669"/>
    <property type="project" value="UniProtKB-UniRule"/>
</dbReference>
<keyword evidence="1" id="KW-0694">RNA-binding</keyword>
<feature type="region of interest" description="Disordered" evidence="2">
    <location>
        <begin position="520"/>
        <end position="541"/>
    </location>
</feature>
<evidence type="ECO:0000313" key="5">
    <source>
        <dbReference type="Proteomes" id="UP000095767"/>
    </source>
</evidence>
<feature type="compositionally biased region" description="Polar residues" evidence="2">
    <location>
        <begin position="356"/>
        <end position="365"/>
    </location>
</feature>
<dbReference type="InterPro" id="IPR012677">
    <property type="entry name" value="Nucleotide-bd_a/b_plait_sf"/>
</dbReference>
<feature type="region of interest" description="Disordered" evidence="2">
    <location>
        <begin position="273"/>
        <end position="294"/>
    </location>
</feature>
<dbReference type="GO" id="GO:0030014">
    <property type="term" value="C:CCR4-NOT complex"/>
    <property type="evidence" value="ECO:0007669"/>
    <property type="project" value="InterPro"/>
</dbReference>
<sequence>MSAEAESNDKCPLCLSVMDLTDKQLKPCKCGYEVNIYGLSTSLICLYCWHRIMEMDQKDESGGRCPGCRSVYNKDRILETSARNQMHVLYLQNSVLKELCAHKSNYQKEQAKSHKQTSAKIQLGQSEPKDPNNVRVIQRKLVYIVGMPTEFASEKLLRQKNFLGQYGKIENIIIDNVGANQHIPDSGRVYVTFAREEEAVQCIEAVNGYILDGRPLKATFGVTRYCHIWLSNRVCFKTNCSYVHHQASAEDICTKDDVSVVCARLQHLMGMDTKGPQHRSGHTLPPPGNCSSRTTTCSGISKDICMNDERLLPNGANKNTSLLPATTPRDLSLSSSSPPSTANVVLHQGNDHESTHNNQQNLSDPKSQKYIPPGGRNRSSTTSEKNMQHSCIPTEGTSLQSSTNTNMSLVSLGSKLHVNEQLDSNDDKSEASSQLGNGTSNSRQTTSVENGTSDTPQQKPQYSNVVSQGQVATPRRFTVLGRPKATGQIGNGTSSSTKLALVKNEHSNCITIPRSHLVSQRLEQPSHQASATVKSHAGAEKKNGCADISEKLVPGNHKQLSESTASHGSSAVQSNRPVPSNLSTSDAKSQATAGLNNLSYLNRRLAPQNQSQLVNQQDAPVSKTVIARTSLCHSTLNNQVPSADGKRQNLAQGGHEGLYSRGMVRSGAIVSSHCSDSTLLSRRVTVSAVSSTDVAAPDRKERKRQVCPPGFEKPHHSSDSDMFGYVSFPACSGLCSASDALVQDSCGITDQQDPPSWATDCLKDDDVTKNLNMRTSSRLGSTDTNQRHETTFFSGWSNHPRLSPYPSGLLHPHHKPEYWDGTTGSYMSTGGYDAFCQGTTSGMRGGMAGTLLQQPTVPSPHADSGINCPQIDISYPMYTLF</sequence>
<feature type="compositionally biased region" description="Polar residues" evidence="2">
    <location>
        <begin position="520"/>
        <end position="533"/>
    </location>
</feature>
<evidence type="ECO:0000256" key="1">
    <source>
        <dbReference type="PROSITE-ProRule" id="PRU00176"/>
    </source>
</evidence>
<dbReference type="CDD" id="cd16618">
    <property type="entry name" value="mRING-HC-C4C4_CNOT4"/>
    <property type="match status" value="1"/>
</dbReference>
<dbReference type="SMART" id="SM00361">
    <property type="entry name" value="RRM_1"/>
    <property type="match status" value="1"/>
</dbReference>
<dbReference type="Pfam" id="PF14570">
    <property type="entry name" value="zf-RING_4"/>
    <property type="match status" value="1"/>
</dbReference>
<dbReference type="SUPFAM" id="SSF57850">
    <property type="entry name" value="RING/U-box"/>
    <property type="match status" value="1"/>
</dbReference>
<accession>A0A1E5WKS2</accession>
<dbReference type="PROSITE" id="PS50102">
    <property type="entry name" value="RRM"/>
    <property type="match status" value="1"/>
</dbReference>
<dbReference type="SMART" id="SM00360">
    <property type="entry name" value="RRM"/>
    <property type="match status" value="1"/>
</dbReference>
<dbReference type="InterPro" id="IPR035979">
    <property type="entry name" value="RBD_domain_sf"/>
</dbReference>
<feature type="compositionally biased region" description="Polar residues" evidence="2">
    <location>
        <begin position="561"/>
        <end position="590"/>
    </location>
</feature>
<dbReference type="InterPro" id="IPR000504">
    <property type="entry name" value="RRM_dom"/>
</dbReference>
<dbReference type="STRING" id="888268.A0A1E5WKS2"/>
<evidence type="ECO:0000313" key="4">
    <source>
        <dbReference type="EMBL" id="OEL38021.1"/>
    </source>
</evidence>
<dbReference type="AlphaFoldDB" id="A0A1E5WKS2"/>
<dbReference type="PANTHER" id="PTHR12603:SF4">
    <property type="entry name" value="RNA BINDING (RRM_RBD_RNP MOTIFS) FAMILY PROTEIN"/>
    <property type="match status" value="1"/>
</dbReference>
<feature type="compositionally biased region" description="Low complexity" evidence="2">
    <location>
        <begin position="331"/>
        <end position="340"/>
    </location>
</feature>
<dbReference type="InterPro" id="IPR003954">
    <property type="entry name" value="RRM_euk-type"/>
</dbReference>
<dbReference type="CDD" id="cd12438">
    <property type="entry name" value="RRM_CNOT4"/>
    <property type="match status" value="1"/>
</dbReference>